<evidence type="ECO:0000313" key="2">
    <source>
        <dbReference type="Proteomes" id="UP000297245"/>
    </source>
</evidence>
<keyword evidence="2" id="KW-1185">Reference proteome</keyword>
<proteinExistence type="predicted"/>
<organism evidence="1 2">
    <name type="scientific">Dendrothele bispora (strain CBS 962.96)</name>
    <dbReference type="NCBI Taxonomy" id="1314807"/>
    <lineage>
        <taxon>Eukaryota</taxon>
        <taxon>Fungi</taxon>
        <taxon>Dikarya</taxon>
        <taxon>Basidiomycota</taxon>
        <taxon>Agaricomycotina</taxon>
        <taxon>Agaricomycetes</taxon>
        <taxon>Agaricomycetidae</taxon>
        <taxon>Agaricales</taxon>
        <taxon>Agaricales incertae sedis</taxon>
        <taxon>Dendrothele</taxon>
    </lineage>
</organism>
<sequence length="166" mass="19241">MTNPVFSNKDKNLGIWFSGRPEVEQRHPVRPRSLLRKTLNTCIKKFFIISKSCQAVPTDTETGLHFLKSKGHFVEREERVPARYSVGGYEYSGPARKKQDPQNIGSTEEIKSCVRTEYGNRLSTVTWTWRERTVNSMVNRCCESRREGGGFVIEIVVFWVNRRQDP</sequence>
<evidence type="ECO:0000313" key="1">
    <source>
        <dbReference type="EMBL" id="THU83185.1"/>
    </source>
</evidence>
<protein>
    <submittedName>
        <fullName evidence="1">Uncharacterized protein</fullName>
    </submittedName>
</protein>
<dbReference type="AlphaFoldDB" id="A0A4V4HCF6"/>
<accession>A0A4V4HCF6</accession>
<name>A0A4V4HCF6_DENBC</name>
<gene>
    <name evidence="1" type="ORF">K435DRAFT_807720</name>
</gene>
<dbReference type="EMBL" id="ML179681">
    <property type="protein sequence ID" value="THU83185.1"/>
    <property type="molecule type" value="Genomic_DNA"/>
</dbReference>
<dbReference type="Proteomes" id="UP000297245">
    <property type="component" value="Unassembled WGS sequence"/>
</dbReference>
<reference evidence="1 2" key="1">
    <citation type="journal article" date="2019" name="Nat. Ecol. Evol.">
        <title>Megaphylogeny resolves global patterns of mushroom evolution.</title>
        <authorList>
            <person name="Varga T."/>
            <person name="Krizsan K."/>
            <person name="Foldi C."/>
            <person name="Dima B."/>
            <person name="Sanchez-Garcia M."/>
            <person name="Sanchez-Ramirez S."/>
            <person name="Szollosi G.J."/>
            <person name="Szarkandi J.G."/>
            <person name="Papp V."/>
            <person name="Albert L."/>
            <person name="Andreopoulos W."/>
            <person name="Angelini C."/>
            <person name="Antonin V."/>
            <person name="Barry K.W."/>
            <person name="Bougher N.L."/>
            <person name="Buchanan P."/>
            <person name="Buyck B."/>
            <person name="Bense V."/>
            <person name="Catcheside P."/>
            <person name="Chovatia M."/>
            <person name="Cooper J."/>
            <person name="Damon W."/>
            <person name="Desjardin D."/>
            <person name="Finy P."/>
            <person name="Geml J."/>
            <person name="Haridas S."/>
            <person name="Hughes K."/>
            <person name="Justo A."/>
            <person name="Karasinski D."/>
            <person name="Kautmanova I."/>
            <person name="Kiss B."/>
            <person name="Kocsube S."/>
            <person name="Kotiranta H."/>
            <person name="LaButti K.M."/>
            <person name="Lechner B.E."/>
            <person name="Liimatainen K."/>
            <person name="Lipzen A."/>
            <person name="Lukacs Z."/>
            <person name="Mihaltcheva S."/>
            <person name="Morgado L.N."/>
            <person name="Niskanen T."/>
            <person name="Noordeloos M.E."/>
            <person name="Ohm R.A."/>
            <person name="Ortiz-Santana B."/>
            <person name="Ovrebo C."/>
            <person name="Racz N."/>
            <person name="Riley R."/>
            <person name="Savchenko A."/>
            <person name="Shiryaev A."/>
            <person name="Soop K."/>
            <person name="Spirin V."/>
            <person name="Szebenyi C."/>
            <person name="Tomsovsky M."/>
            <person name="Tulloss R.E."/>
            <person name="Uehling J."/>
            <person name="Grigoriev I.V."/>
            <person name="Vagvolgyi C."/>
            <person name="Papp T."/>
            <person name="Martin F.M."/>
            <person name="Miettinen O."/>
            <person name="Hibbett D.S."/>
            <person name="Nagy L.G."/>
        </authorList>
    </citation>
    <scope>NUCLEOTIDE SEQUENCE [LARGE SCALE GENOMIC DNA]</scope>
    <source>
        <strain evidence="1 2">CBS 962.96</strain>
    </source>
</reference>